<protein>
    <recommendedName>
        <fullName evidence="7">Phytanoyl-CoA dioxygenase</fullName>
    </recommendedName>
</protein>
<evidence type="ECO:0008006" key="7">
    <source>
        <dbReference type="Google" id="ProtNLM"/>
    </source>
</evidence>
<dbReference type="Pfam" id="PF05721">
    <property type="entry name" value="PhyH"/>
    <property type="match status" value="1"/>
</dbReference>
<accession>A0AAV9TWJ4</accession>
<keyword evidence="4" id="KW-0408">Iron</keyword>
<dbReference type="PANTHER" id="PTHR20883:SF15">
    <property type="entry name" value="PHYTANOYL-COA DIOXYGENASE DOMAIN-CONTAINING PROTEIN 1"/>
    <property type="match status" value="1"/>
</dbReference>
<dbReference type="SUPFAM" id="SSF51197">
    <property type="entry name" value="Clavaminate synthase-like"/>
    <property type="match status" value="1"/>
</dbReference>
<proteinExistence type="inferred from homology"/>
<dbReference type="InterPro" id="IPR008775">
    <property type="entry name" value="Phytyl_CoA_dOase-like"/>
</dbReference>
<evidence type="ECO:0000256" key="2">
    <source>
        <dbReference type="ARBA" id="ARBA00005830"/>
    </source>
</evidence>
<reference evidence="5 6" key="1">
    <citation type="submission" date="2019-10" db="EMBL/GenBank/DDBJ databases">
        <authorList>
            <person name="Palmer J.M."/>
        </authorList>
    </citation>
    <scope>NUCLEOTIDE SEQUENCE [LARGE SCALE GENOMIC DNA]</scope>
    <source>
        <strain evidence="5 6">TWF696</strain>
    </source>
</reference>
<evidence type="ECO:0000313" key="5">
    <source>
        <dbReference type="EMBL" id="KAK6329767.1"/>
    </source>
</evidence>
<evidence type="ECO:0000313" key="6">
    <source>
        <dbReference type="Proteomes" id="UP001375240"/>
    </source>
</evidence>
<gene>
    <name evidence="5" type="ORF">TWF696_003630</name>
</gene>
<dbReference type="GO" id="GO:0046872">
    <property type="term" value="F:metal ion binding"/>
    <property type="evidence" value="ECO:0007669"/>
    <property type="project" value="UniProtKB-KW"/>
</dbReference>
<dbReference type="Proteomes" id="UP001375240">
    <property type="component" value="Unassembled WGS sequence"/>
</dbReference>
<keyword evidence="6" id="KW-1185">Reference proteome</keyword>
<comment type="similarity">
    <text evidence="2">Belongs to the PhyH family.</text>
</comment>
<evidence type="ECO:0000256" key="1">
    <source>
        <dbReference type="ARBA" id="ARBA00001962"/>
    </source>
</evidence>
<comment type="caution">
    <text evidence="5">The sequence shown here is derived from an EMBL/GenBank/DDBJ whole genome shotgun (WGS) entry which is preliminary data.</text>
</comment>
<dbReference type="PANTHER" id="PTHR20883">
    <property type="entry name" value="PHYTANOYL-COA DIOXYGENASE DOMAIN CONTAINING 1"/>
    <property type="match status" value="1"/>
</dbReference>
<comment type="cofactor">
    <cofactor evidence="1">
        <name>Fe cation</name>
        <dbReference type="ChEBI" id="CHEBI:24875"/>
    </cofactor>
</comment>
<dbReference type="AlphaFoldDB" id="A0AAV9TWJ4"/>
<keyword evidence="3" id="KW-0479">Metal-binding</keyword>
<dbReference type="Gene3D" id="2.60.120.620">
    <property type="entry name" value="q2cbj1_9rhob like domain"/>
    <property type="match status" value="1"/>
</dbReference>
<organism evidence="5 6">
    <name type="scientific">Orbilia brochopaga</name>
    <dbReference type="NCBI Taxonomy" id="3140254"/>
    <lineage>
        <taxon>Eukaryota</taxon>
        <taxon>Fungi</taxon>
        <taxon>Dikarya</taxon>
        <taxon>Ascomycota</taxon>
        <taxon>Pezizomycotina</taxon>
        <taxon>Orbiliomycetes</taxon>
        <taxon>Orbiliales</taxon>
        <taxon>Orbiliaceae</taxon>
        <taxon>Orbilia</taxon>
    </lineage>
</organism>
<evidence type="ECO:0000256" key="4">
    <source>
        <dbReference type="ARBA" id="ARBA00023004"/>
    </source>
</evidence>
<evidence type="ECO:0000256" key="3">
    <source>
        <dbReference type="ARBA" id="ARBA00022723"/>
    </source>
</evidence>
<sequence>MSAPPVLKPEQVSFFHENGYLLIENALSASTVAALKERTRTLLEEFSLEGHPMTRFDTGKEGAKHVGDEYFLTSGDQVRFFFEPDAFDASGNLTRPKEKSINKIGHGLHERDAAFRDMTLTPQNLSIALSLGFVNPLVLQSMIICKQPQIGGEVGPHQDSPFLFTDPPSAMGFWYALEDCTVQNGCLSFIPGSHRYSPVTKRLVRLNGGADGTGFIDIPATNAKDVGEGVPPPEAGKQEYVMAEVKAGTLVVIHGSVLHKSEKNTSDKSRWIYTFHMIEGGEGYKYDELNWLQPTGEGFSRLRDVAKQ</sequence>
<name>A0AAV9TWJ4_9PEZI</name>
<dbReference type="EMBL" id="JAVHNQ010000019">
    <property type="protein sequence ID" value="KAK6329767.1"/>
    <property type="molecule type" value="Genomic_DNA"/>
</dbReference>